<dbReference type="InterPro" id="IPR008266">
    <property type="entry name" value="Tyr_kinase_AS"/>
</dbReference>
<dbReference type="PROSITE" id="PS50011">
    <property type="entry name" value="PROTEIN_KINASE_DOM"/>
    <property type="match status" value="1"/>
</dbReference>
<organism evidence="18 19">
    <name type="scientific">Mesorhabditis belari</name>
    <dbReference type="NCBI Taxonomy" id="2138241"/>
    <lineage>
        <taxon>Eukaryota</taxon>
        <taxon>Metazoa</taxon>
        <taxon>Ecdysozoa</taxon>
        <taxon>Nematoda</taxon>
        <taxon>Chromadorea</taxon>
        <taxon>Rhabditida</taxon>
        <taxon>Rhabditina</taxon>
        <taxon>Rhabditomorpha</taxon>
        <taxon>Rhabditoidea</taxon>
        <taxon>Rhabditidae</taxon>
        <taxon>Mesorhabditinae</taxon>
        <taxon>Mesorhabditis</taxon>
    </lineage>
</organism>
<evidence type="ECO:0000256" key="4">
    <source>
        <dbReference type="ARBA" id="ARBA00022679"/>
    </source>
</evidence>
<reference evidence="19" key="1">
    <citation type="submission" date="2024-02" db="UniProtKB">
        <authorList>
            <consortium name="WormBaseParasite"/>
        </authorList>
    </citation>
    <scope>IDENTIFICATION</scope>
</reference>
<dbReference type="SMART" id="SM00261">
    <property type="entry name" value="FU"/>
    <property type="match status" value="7"/>
</dbReference>
<evidence type="ECO:0000313" key="18">
    <source>
        <dbReference type="Proteomes" id="UP000887575"/>
    </source>
</evidence>
<evidence type="ECO:0000256" key="5">
    <source>
        <dbReference type="ARBA" id="ARBA00022692"/>
    </source>
</evidence>
<evidence type="ECO:0000256" key="9">
    <source>
        <dbReference type="ARBA" id="ARBA00022989"/>
    </source>
</evidence>
<feature type="domain" description="Protein kinase" evidence="17">
    <location>
        <begin position="876"/>
        <end position="1139"/>
    </location>
</feature>
<evidence type="ECO:0000256" key="12">
    <source>
        <dbReference type="ARBA" id="ARBA00023170"/>
    </source>
</evidence>
<keyword evidence="12" id="KW-0675">Receptor</keyword>
<dbReference type="PROSITE" id="PS00109">
    <property type="entry name" value="PROTEIN_KINASE_TYR"/>
    <property type="match status" value="1"/>
</dbReference>
<dbReference type="GO" id="GO:0038127">
    <property type="term" value="P:ERBB signaling pathway"/>
    <property type="evidence" value="ECO:0007669"/>
    <property type="project" value="UniProtKB-ARBA"/>
</dbReference>
<sequence length="1319" mass="148225">MTVALSKRFFSPTCSGTKNSYSESGRQDKLDAYHYFQKIYENCSVVYQNVEITNYSDEREIDFLDDIVEVKGYILIYNNNRLKRISMRNLEIVWGESLHRPGINDMAIEIVHNPMLEQVNMPNLRGVINGNVGIGQNRDFCYANSIHWEEILEPTTKKNGSSRAQLSENGGKACAKEKLACHPSCESGCYGPEAANCQQVVRSKCTKACQKNANACYLERDQITNATSYECCDAECAAGCHGPTSRDCYGCKNYRDEDTKRCVEHCAPLYRLDPLSTTRTRNPLGRFTHAKSCLQECPVGTLIEGAYCVLRCSEGHFHDARLGTRECKPCQGTCPKSCRLEEEINSENIEQLQNCTEIDGFIKLQPHLFSDHYIDAKSKRMRKGLRLEKLDYLKTVRQITQYVEVVGLGSLSSLGFLESVEVIEGRKLASEKYALLVSGNLNLRSVDMKNLHQIRRGEVLVKDNSLLCFLENRTFTGITDRNSSTRVQGLWDACVGRQLVCDVNCDPAFGCWGAGAAMCRKCLQWSQEGRCVQKCSTIGYREVHRPSKKGFQEQVCEKCSDQCLQCNGPGEGDCLECRNVRLVKDGKLKCLAECPIGYYRLGNECLKCHQSCYDNGCTGSSDIIGAQGCNNCSIYVEIGDATHHQYKCLYVDRAEHHDSQACELNGFEKYFAYPEGSRIQCKRCAPECKRCKTGGTSVQESRCECLHMSIPVEPGSNDRECVTDCGTRGFPIEVDIGERNVTQCELCHSFCEGGCRGPTNLDCNKCKNATILHSNGTRTCLSECDSEHPHYEKHSKFCRTKEWVLWRKAIIVIVIGAIILALIGVFFVCWKCRYYKNKYTEEKIVNGPDLPEEIPFDPMARPNMNHFNVITADELTKQGKVLGEGAFGIVYAGYYRKCNRKFPVAIKVIKSVKGMTSHENSTEQSEMMDEATKMASLRHAHLIRFLGICFADNTVQLVTWLRPLGNLLGFLKKHRMNLTGKNLLVYCYQISSAMKYLYEQRIVHRDLAARNVLVKSVDFVEVTDFGLAKLIDPGNSEVHVKSGKVPVKWLAPECLEKSIYTHSSDVWAFGVTCWEILTYGHSPYQGMDVHSILDYLTIKGQRLAQPSNCSVDLYGVLLRCWVSNPDSRPTFVTLKDDFFRFCRAPHLYVSGAHSVNTVVPQSQNELLQEILEETDTDFQCEDPLDYEDTNGGGSIMSGSRLTRLTSTASTRYRGDPMDLFHDDLPPTPTTPRQEMLLEDSNYLVPNAKLPSPGSGVLYTTVVKDNGETQLLQTKPGDGYYNELVPGGDYYNETQSKRALLTPIEELENSGGGKEVESVL</sequence>
<dbReference type="Pfam" id="PF01030">
    <property type="entry name" value="Recep_L_domain"/>
    <property type="match status" value="2"/>
</dbReference>
<dbReference type="GO" id="GO:0004714">
    <property type="term" value="F:transmembrane receptor protein tyrosine kinase activity"/>
    <property type="evidence" value="ECO:0007669"/>
    <property type="project" value="UniProtKB-EC"/>
</dbReference>
<dbReference type="GO" id="GO:0043066">
    <property type="term" value="P:negative regulation of apoptotic process"/>
    <property type="evidence" value="ECO:0007669"/>
    <property type="project" value="TreeGrafter"/>
</dbReference>
<dbReference type="Gene3D" id="3.30.200.20">
    <property type="entry name" value="Phosphorylase Kinase, domain 1"/>
    <property type="match status" value="1"/>
</dbReference>
<keyword evidence="5 16" id="KW-0812">Transmembrane</keyword>
<dbReference type="GO" id="GO:0043235">
    <property type="term" value="C:receptor complex"/>
    <property type="evidence" value="ECO:0007669"/>
    <property type="project" value="TreeGrafter"/>
</dbReference>
<comment type="catalytic activity">
    <reaction evidence="14">
        <text>L-tyrosyl-[protein] + ATP = O-phospho-L-tyrosyl-[protein] + ADP + H(+)</text>
        <dbReference type="Rhea" id="RHEA:10596"/>
        <dbReference type="Rhea" id="RHEA-COMP:10136"/>
        <dbReference type="Rhea" id="RHEA-COMP:20101"/>
        <dbReference type="ChEBI" id="CHEBI:15378"/>
        <dbReference type="ChEBI" id="CHEBI:30616"/>
        <dbReference type="ChEBI" id="CHEBI:46858"/>
        <dbReference type="ChEBI" id="CHEBI:61978"/>
        <dbReference type="ChEBI" id="CHEBI:456216"/>
        <dbReference type="EC" id="2.7.10.1"/>
    </reaction>
</comment>
<evidence type="ECO:0000256" key="6">
    <source>
        <dbReference type="ARBA" id="ARBA00022741"/>
    </source>
</evidence>
<evidence type="ECO:0000256" key="8">
    <source>
        <dbReference type="ARBA" id="ARBA00022840"/>
    </source>
</evidence>
<evidence type="ECO:0000256" key="15">
    <source>
        <dbReference type="PROSITE-ProRule" id="PRU10141"/>
    </source>
</evidence>
<dbReference type="Proteomes" id="UP000887575">
    <property type="component" value="Unassembled WGS sequence"/>
</dbReference>
<dbReference type="GO" id="GO:0022008">
    <property type="term" value="P:neurogenesis"/>
    <property type="evidence" value="ECO:0007669"/>
    <property type="project" value="TreeGrafter"/>
</dbReference>
<feature type="binding site" evidence="15">
    <location>
        <position position="907"/>
    </location>
    <ligand>
        <name>ATP</name>
        <dbReference type="ChEBI" id="CHEBI:30616"/>
    </ligand>
</feature>
<keyword evidence="6 15" id="KW-0547">Nucleotide-binding</keyword>
<dbReference type="InterPro" id="IPR036941">
    <property type="entry name" value="Rcpt_L-dom_sf"/>
</dbReference>
<dbReference type="CDD" id="cd00064">
    <property type="entry name" value="FU"/>
    <property type="match status" value="2"/>
</dbReference>
<dbReference type="PANTHER" id="PTHR24416:SF566">
    <property type="entry name" value="EPIDERMAL GROWTH FACTOR RECEPTOR"/>
    <property type="match status" value="1"/>
</dbReference>
<evidence type="ECO:0000256" key="14">
    <source>
        <dbReference type="ARBA" id="ARBA00051243"/>
    </source>
</evidence>
<feature type="transmembrane region" description="Helical" evidence="16">
    <location>
        <begin position="805"/>
        <end position="830"/>
    </location>
</feature>
<keyword evidence="8 15" id="KW-0067">ATP-binding</keyword>
<dbReference type="InterPro" id="IPR009030">
    <property type="entry name" value="Growth_fac_rcpt_cys_sf"/>
</dbReference>
<dbReference type="SUPFAM" id="SSF52058">
    <property type="entry name" value="L domain-like"/>
    <property type="match status" value="2"/>
</dbReference>
<keyword evidence="11" id="KW-0829">Tyrosine-protein kinase</keyword>
<dbReference type="InterPro" id="IPR006212">
    <property type="entry name" value="Furin_repeat"/>
</dbReference>
<dbReference type="SUPFAM" id="SSF57184">
    <property type="entry name" value="Growth factor receptor domain"/>
    <property type="match status" value="3"/>
</dbReference>
<dbReference type="Pfam" id="PF14843">
    <property type="entry name" value="GF_recep_IV"/>
    <property type="match status" value="1"/>
</dbReference>
<accession>A0AAF3F822</accession>
<dbReference type="InterPro" id="IPR050122">
    <property type="entry name" value="RTK"/>
</dbReference>
<keyword evidence="9 16" id="KW-1133">Transmembrane helix</keyword>
<dbReference type="PANTHER" id="PTHR24416">
    <property type="entry name" value="TYROSINE-PROTEIN KINASE RECEPTOR"/>
    <property type="match status" value="1"/>
</dbReference>
<dbReference type="FunFam" id="1.10.510.10:FF:000027">
    <property type="entry name" value="Receptor protein-tyrosine kinase"/>
    <property type="match status" value="1"/>
</dbReference>
<evidence type="ECO:0000313" key="19">
    <source>
        <dbReference type="WBParaSite" id="MBELARI_LOCUS21770"/>
    </source>
</evidence>
<proteinExistence type="predicted"/>
<evidence type="ECO:0000259" key="17">
    <source>
        <dbReference type="PROSITE" id="PS50011"/>
    </source>
</evidence>
<evidence type="ECO:0000256" key="7">
    <source>
        <dbReference type="ARBA" id="ARBA00022777"/>
    </source>
</evidence>
<dbReference type="InterPro" id="IPR001245">
    <property type="entry name" value="Ser-Thr/Tyr_kinase_cat_dom"/>
</dbReference>
<dbReference type="Pfam" id="PF00757">
    <property type="entry name" value="Furin-like"/>
    <property type="match status" value="1"/>
</dbReference>
<dbReference type="GO" id="GO:0008284">
    <property type="term" value="P:positive regulation of cell population proliferation"/>
    <property type="evidence" value="ECO:0007669"/>
    <property type="project" value="TreeGrafter"/>
</dbReference>
<dbReference type="InterPro" id="IPR000494">
    <property type="entry name" value="Rcpt_L-dom"/>
</dbReference>
<dbReference type="GO" id="GO:0005524">
    <property type="term" value="F:ATP binding"/>
    <property type="evidence" value="ECO:0007669"/>
    <property type="project" value="UniProtKB-UniRule"/>
</dbReference>
<dbReference type="InterPro" id="IPR032778">
    <property type="entry name" value="GF_recep_IV"/>
</dbReference>
<keyword evidence="3" id="KW-0597">Phosphoprotein</keyword>
<dbReference type="InterPro" id="IPR017441">
    <property type="entry name" value="Protein_kinase_ATP_BS"/>
</dbReference>
<dbReference type="PRINTS" id="PR00109">
    <property type="entry name" value="TYRKINASE"/>
</dbReference>
<dbReference type="PROSITE" id="PS00107">
    <property type="entry name" value="PROTEIN_KINASE_ATP"/>
    <property type="match status" value="1"/>
</dbReference>
<dbReference type="InterPro" id="IPR020635">
    <property type="entry name" value="Tyr_kinase_cat_dom"/>
</dbReference>
<dbReference type="SMART" id="SM00219">
    <property type="entry name" value="TyrKc"/>
    <property type="match status" value="1"/>
</dbReference>
<keyword evidence="13" id="KW-0325">Glycoprotein</keyword>
<dbReference type="SUPFAM" id="SSF56112">
    <property type="entry name" value="Protein kinase-like (PK-like)"/>
    <property type="match status" value="1"/>
</dbReference>
<dbReference type="EC" id="2.7.10.1" evidence="2"/>
<evidence type="ECO:0000256" key="13">
    <source>
        <dbReference type="ARBA" id="ARBA00023180"/>
    </source>
</evidence>
<name>A0AAF3F822_9BILA</name>
<dbReference type="InterPro" id="IPR011009">
    <property type="entry name" value="Kinase-like_dom_sf"/>
</dbReference>
<keyword evidence="7" id="KW-0418">Kinase</keyword>
<evidence type="ECO:0000256" key="10">
    <source>
        <dbReference type="ARBA" id="ARBA00023136"/>
    </source>
</evidence>
<keyword evidence="10 16" id="KW-0472">Membrane</keyword>
<dbReference type="GO" id="GO:0009925">
    <property type="term" value="C:basal plasma membrane"/>
    <property type="evidence" value="ECO:0007669"/>
    <property type="project" value="TreeGrafter"/>
</dbReference>
<dbReference type="Gene3D" id="1.10.510.10">
    <property type="entry name" value="Transferase(Phosphotransferase) domain 1"/>
    <property type="match status" value="1"/>
</dbReference>
<keyword evidence="4" id="KW-0808">Transferase</keyword>
<dbReference type="Gene3D" id="2.10.220.10">
    <property type="entry name" value="Hormone Receptor, Insulin-like Growth Factor Receptor 1, Chain A, domain 2"/>
    <property type="match status" value="4"/>
</dbReference>
<dbReference type="WBParaSite" id="MBELARI_LOCUS21770">
    <property type="protein sequence ID" value="MBELARI_LOCUS21770"/>
    <property type="gene ID" value="MBELARI_LOCUS21770"/>
</dbReference>
<comment type="subcellular location">
    <subcellularLocation>
        <location evidence="1">Membrane</location>
        <topology evidence="1">Single-pass type I membrane protein</topology>
    </subcellularLocation>
</comment>
<protein>
    <recommendedName>
        <fullName evidence="2">receptor protein-tyrosine kinase</fullName>
        <ecNumber evidence="2">2.7.10.1</ecNumber>
    </recommendedName>
</protein>
<dbReference type="InterPro" id="IPR000719">
    <property type="entry name" value="Prot_kinase_dom"/>
</dbReference>
<dbReference type="Pfam" id="PF07714">
    <property type="entry name" value="PK_Tyr_Ser-Thr"/>
    <property type="match status" value="1"/>
</dbReference>
<keyword evidence="18" id="KW-1185">Reference proteome</keyword>
<evidence type="ECO:0000256" key="3">
    <source>
        <dbReference type="ARBA" id="ARBA00022553"/>
    </source>
</evidence>
<dbReference type="InterPro" id="IPR006211">
    <property type="entry name" value="Furin-like_Cys-rich_dom"/>
</dbReference>
<evidence type="ECO:0000256" key="2">
    <source>
        <dbReference type="ARBA" id="ARBA00011902"/>
    </source>
</evidence>
<evidence type="ECO:0000256" key="11">
    <source>
        <dbReference type="ARBA" id="ARBA00023137"/>
    </source>
</evidence>
<evidence type="ECO:0000256" key="16">
    <source>
        <dbReference type="SAM" id="Phobius"/>
    </source>
</evidence>
<evidence type="ECO:0000256" key="1">
    <source>
        <dbReference type="ARBA" id="ARBA00004479"/>
    </source>
</evidence>
<dbReference type="Gene3D" id="3.80.20.20">
    <property type="entry name" value="Receptor L-domain"/>
    <property type="match status" value="2"/>
</dbReference>